<evidence type="ECO:0008006" key="3">
    <source>
        <dbReference type="Google" id="ProtNLM"/>
    </source>
</evidence>
<evidence type="ECO:0000313" key="1">
    <source>
        <dbReference type="EMBL" id="SNS26829.1"/>
    </source>
</evidence>
<proteinExistence type="predicted"/>
<dbReference type="AlphaFoldDB" id="A0A239D3M7"/>
<dbReference type="OrthoDB" id="7057927at2"/>
<sequence>MTPPPPPFGFSRSRDDLRFDPALDDEPLADARAALAQGRWTAARSLLAETGDDWDRRGHRLVVLGEGGASATWAREWQLAEPGSSDAAALLAAATVFRVVAGKEKPERAREACLAAAALTPADPTPWLCLLILARHTGSDDEQIRAFDQVRGRHRSHHHGHHLMTACLAERPQAAADGGAFHEVYEFVDWAAGEAPAGSPLAVLPVVAHAELYRVQATAGTLPADPAASGHWDGWRARQALKRGFDWWLEFDGDEHDHPRLHLDLNFLVHAQFLHGRTAEAAALFNRIGGHATRIPWAYPDRDPKKAFRAAREAVLGPGSP</sequence>
<keyword evidence="2" id="KW-1185">Reference proteome</keyword>
<dbReference type="Proteomes" id="UP000198280">
    <property type="component" value="Unassembled WGS sequence"/>
</dbReference>
<evidence type="ECO:0000313" key="2">
    <source>
        <dbReference type="Proteomes" id="UP000198280"/>
    </source>
</evidence>
<dbReference type="EMBL" id="FZOF01000004">
    <property type="protein sequence ID" value="SNS26829.1"/>
    <property type="molecule type" value="Genomic_DNA"/>
</dbReference>
<protein>
    <recommendedName>
        <fullName evidence="3">DUF4034 domain-containing protein</fullName>
    </recommendedName>
</protein>
<reference evidence="1 2" key="1">
    <citation type="submission" date="2017-06" db="EMBL/GenBank/DDBJ databases">
        <authorList>
            <person name="Kim H.J."/>
            <person name="Triplett B.A."/>
        </authorList>
    </citation>
    <scope>NUCLEOTIDE SEQUENCE [LARGE SCALE GENOMIC DNA]</scope>
    <source>
        <strain evidence="1 2">CGMCC 4.1858</strain>
    </source>
</reference>
<accession>A0A239D3M7</accession>
<gene>
    <name evidence="1" type="ORF">SAMN05216252_104365</name>
</gene>
<name>A0A239D3M7_9ACTN</name>
<organism evidence="1 2">
    <name type="scientific">Actinacidiphila glaucinigra</name>
    <dbReference type="NCBI Taxonomy" id="235986"/>
    <lineage>
        <taxon>Bacteria</taxon>
        <taxon>Bacillati</taxon>
        <taxon>Actinomycetota</taxon>
        <taxon>Actinomycetes</taxon>
        <taxon>Kitasatosporales</taxon>
        <taxon>Streptomycetaceae</taxon>
        <taxon>Actinacidiphila</taxon>
    </lineage>
</organism>
<dbReference type="RefSeq" id="WP_089223453.1">
    <property type="nucleotide sequence ID" value="NZ_FZOF01000004.1"/>
</dbReference>